<dbReference type="EMBL" id="QNRK01000021">
    <property type="protein sequence ID" value="RBP09771.1"/>
    <property type="molecule type" value="Genomic_DNA"/>
</dbReference>
<organism evidence="1 2">
    <name type="scientific">Roseiarcus fermentans</name>
    <dbReference type="NCBI Taxonomy" id="1473586"/>
    <lineage>
        <taxon>Bacteria</taxon>
        <taxon>Pseudomonadati</taxon>
        <taxon>Pseudomonadota</taxon>
        <taxon>Alphaproteobacteria</taxon>
        <taxon>Hyphomicrobiales</taxon>
        <taxon>Roseiarcaceae</taxon>
        <taxon>Roseiarcus</taxon>
    </lineage>
</organism>
<evidence type="ECO:0000313" key="1">
    <source>
        <dbReference type="EMBL" id="RBP09771.1"/>
    </source>
</evidence>
<dbReference type="Proteomes" id="UP000253529">
    <property type="component" value="Unassembled WGS sequence"/>
</dbReference>
<comment type="caution">
    <text evidence="1">The sequence shown here is derived from an EMBL/GenBank/DDBJ whole genome shotgun (WGS) entry which is preliminary data.</text>
</comment>
<gene>
    <name evidence="1" type="ORF">DFR50_121117</name>
</gene>
<proteinExistence type="predicted"/>
<name>A0A366F546_9HYPH</name>
<reference evidence="1 2" key="1">
    <citation type="submission" date="2018-06" db="EMBL/GenBank/DDBJ databases">
        <title>Genomic Encyclopedia of Type Strains, Phase IV (KMG-IV): sequencing the most valuable type-strain genomes for metagenomic binning, comparative biology and taxonomic classification.</title>
        <authorList>
            <person name="Goeker M."/>
        </authorList>
    </citation>
    <scope>NUCLEOTIDE SEQUENCE [LARGE SCALE GENOMIC DNA]</scope>
    <source>
        <strain evidence="1 2">DSM 24875</strain>
    </source>
</reference>
<keyword evidence="2" id="KW-1185">Reference proteome</keyword>
<dbReference type="AlphaFoldDB" id="A0A366F546"/>
<protein>
    <submittedName>
        <fullName evidence="1">Uncharacterized protein</fullName>
    </submittedName>
</protein>
<sequence>MTGQMLLGFLGWDGFTTSKDVVACLRDAGLDLSEEARTRGDLRARGCPRGRRPRGIALGIRRPL</sequence>
<evidence type="ECO:0000313" key="2">
    <source>
        <dbReference type="Proteomes" id="UP000253529"/>
    </source>
</evidence>
<accession>A0A366F546</accession>